<dbReference type="InterPro" id="IPR027417">
    <property type="entry name" value="P-loop_NTPase"/>
</dbReference>
<gene>
    <name evidence="6" type="ORF">BN509_02455</name>
</gene>
<proteinExistence type="inferred from homology"/>
<dbReference type="FunFam" id="3.40.50.300:FF:000216">
    <property type="entry name" value="Type VII secretion ATPase EccA"/>
    <property type="match status" value="1"/>
</dbReference>
<reference evidence="6" key="1">
    <citation type="submission" date="2012-11" db="EMBL/GenBank/DDBJ databases">
        <title>Dependencies among metagenomic species, viruses, plasmids and units of genetic variation.</title>
        <authorList>
            <person name="Nielsen H.B."/>
            <person name="Almeida M."/>
            <person name="Juncker A.S."/>
            <person name="Rasmussen S."/>
            <person name="Li J."/>
            <person name="Sunagawa S."/>
            <person name="Plichta D."/>
            <person name="Gautier L."/>
            <person name="Le Chatelier E."/>
            <person name="Peletier E."/>
            <person name="Bonde I."/>
            <person name="Nielsen T."/>
            <person name="Manichanh C."/>
            <person name="Arumugam M."/>
            <person name="Batto J."/>
            <person name="Santos M.B.Q.D."/>
            <person name="Blom N."/>
            <person name="Borruel N."/>
            <person name="Burgdorf K.S."/>
            <person name="Boumezbeur F."/>
            <person name="Casellas F."/>
            <person name="Dore J."/>
            <person name="Guarner F."/>
            <person name="Hansen T."/>
            <person name="Hildebrand F."/>
            <person name="Kaas R.S."/>
            <person name="Kennedy S."/>
            <person name="Kristiansen K."/>
            <person name="Kultima J.R."/>
            <person name="Leonard P."/>
            <person name="Levenez F."/>
            <person name="Lund O."/>
            <person name="Moumen B."/>
            <person name="Le Paslier D."/>
            <person name="Pons N."/>
            <person name="Pedersen O."/>
            <person name="Prifti E."/>
            <person name="Qin J."/>
            <person name="Raes J."/>
            <person name="Tap J."/>
            <person name="Tims S."/>
            <person name="Ussery D.W."/>
            <person name="Yamada T."/>
            <person name="MetaHit consortium"/>
            <person name="Renault P."/>
            <person name="Sicheritz-Ponten T."/>
            <person name="Bork P."/>
            <person name="Wang J."/>
            <person name="Brunak S."/>
            <person name="Ehrlich S.D."/>
        </authorList>
    </citation>
    <scope>NUCLEOTIDE SEQUENCE [LARGE SCALE GENOMIC DNA]</scope>
</reference>
<evidence type="ECO:0000259" key="5">
    <source>
        <dbReference type="SMART" id="SM00382"/>
    </source>
</evidence>
<dbReference type="SMART" id="SM00382">
    <property type="entry name" value="AAA"/>
    <property type="match status" value="1"/>
</dbReference>
<sequence>MENIILRAMRTFDESVCAPEYARNQLAIEIIFPEAPVFINELAVRVYSEDYQLIGADVYSPSSRKNPRKVRFIVLSDTFWDENLYHIFVFQNGLPKWTVSLSPSPSYEVWTKEKLDELESHPDKKFFIERLCPTDWWQNMYSEQFKFPSAEKVIGKLYSYSEAEGVCPHLLVTGNDLMTKAFSCFILAAYLTGNDKSEQAVFSLGELVSGNLQWSELAEHIRQKQVIVMNVPQLEYSASTVNLLSMLGDILSKEDFSRPVFIFHGTEEHVNQLFQECETIAGMFAEYNTFRISLSTEMPPITLNDTEFQPALRETPFAEFSAEEELQQMVGLKQLKEDIQEARMMSLFLKERRELNLDLCGDSRYHMLFLGNPGTGKTTVARLVGKMYHQMGLLSKGHTVETCRTNLVGEYLGHTEKNTKEAIEEARGGVLFIDEAYTLIEGGSDTKDYGKEVINALLTVLSEPNPDMIVILAGYEDKMKKLLKSNPGLKDRFPLRFHFEDYTTADELSEIAHRILKSRNFVLTPEANLRLNSLIEKETRQRDEHFGNGRWVHNLIEHGLIKSMARRVMSGPRPETAQLQLFSTIEACDVEEAEAKLLRTADLKITPPCRIGFRA</sequence>
<evidence type="ECO:0000313" key="7">
    <source>
        <dbReference type="Proteomes" id="UP000018362"/>
    </source>
</evidence>
<evidence type="ECO:0000256" key="2">
    <source>
        <dbReference type="ARBA" id="ARBA00022741"/>
    </source>
</evidence>
<feature type="coiled-coil region" evidence="4">
    <location>
        <begin position="322"/>
        <end position="352"/>
    </location>
</feature>
<evidence type="ECO:0000256" key="3">
    <source>
        <dbReference type="ARBA" id="ARBA00022840"/>
    </source>
</evidence>
<keyword evidence="3" id="KW-0067">ATP-binding</keyword>
<dbReference type="Gene3D" id="3.40.50.300">
    <property type="entry name" value="P-loop containing nucleotide triphosphate hydrolases"/>
    <property type="match status" value="1"/>
</dbReference>
<dbReference type="PANTHER" id="PTHR43392:SF2">
    <property type="entry name" value="AAA-TYPE ATPASE FAMILY PROTEIN _ ANKYRIN REPEAT FAMILY PROTEIN"/>
    <property type="match status" value="1"/>
</dbReference>
<name>R6C5S8_9BACT</name>
<keyword evidence="4" id="KW-0175">Coiled coil</keyword>
<accession>R6C5S8</accession>
<dbReference type="CDD" id="cd00009">
    <property type="entry name" value="AAA"/>
    <property type="match status" value="1"/>
</dbReference>
<dbReference type="AlphaFoldDB" id="R6C5S8"/>
<dbReference type="InterPro" id="IPR000641">
    <property type="entry name" value="CbxX/CfxQ"/>
</dbReference>
<evidence type="ECO:0000256" key="1">
    <source>
        <dbReference type="ARBA" id="ARBA00010378"/>
    </source>
</evidence>
<dbReference type="PRINTS" id="PR00819">
    <property type="entry name" value="CBXCFQXSUPER"/>
</dbReference>
<dbReference type="EMBL" id="CBCJ010000185">
    <property type="protein sequence ID" value="CDA71853.1"/>
    <property type="molecule type" value="Genomic_DNA"/>
</dbReference>
<dbReference type="GO" id="GO:0016887">
    <property type="term" value="F:ATP hydrolysis activity"/>
    <property type="evidence" value="ECO:0007669"/>
    <property type="project" value="InterPro"/>
</dbReference>
<dbReference type="InterPro" id="IPR003959">
    <property type="entry name" value="ATPase_AAA_core"/>
</dbReference>
<dbReference type="GO" id="GO:0005524">
    <property type="term" value="F:ATP binding"/>
    <property type="evidence" value="ECO:0007669"/>
    <property type="project" value="UniProtKB-KW"/>
</dbReference>
<evidence type="ECO:0000256" key="4">
    <source>
        <dbReference type="SAM" id="Coils"/>
    </source>
</evidence>
<evidence type="ECO:0000313" key="6">
    <source>
        <dbReference type="EMBL" id="CDA71853.1"/>
    </source>
</evidence>
<keyword evidence="2" id="KW-0547">Nucleotide-binding</keyword>
<dbReference type="Gene3D" id="1.10.8.60">
    <property type="match status" value="1"/>
</dbReference>
<protein>
    <submittedName>
        <fullName evidence="6">ATPase AAA family</fullName>
    </submittedName>
</protein>
<dbReference type="Pfam" id="PF17866">
    <property type="entry name" value="AAA_lid_6"/>
    <property type="match status" value="1"/>
</dbReference>
<dbReference type="RefSeq" id="WP_022126527.1">
    <property type="nucleotide sequence ID" value="NZ_FR881031.1"/>
</dbReference>
<dbReference type="InterPro" id="IPR050773">
    <property type="entry name" value="CbxX/CfxQ_RuBisCO_ESX"/>
</dbReference>
<feature type="domain" description="AAA+ ATPase" evidence="5">
    <location>
        <begin position="363"/>
        <end position="503"/>
    </location>
</feature>
<dbReference type="InterPro" id="IPR003593">
    <property type="entry name" value="AAA+_ATPase"/>
</dbReference>
<dbReference type="InterPro" id="IPR041627">
    <property type="entry name" value="AAA_lid_6"/>
</dbReference>
<dbReference type="PANTHER" id="PTHR43392">
    <property type="entry name" value="AAA-TYPE ATPASE FAMILY PROTEIN / ANKYRIN REPEAT FAMILY PROTEIN"/>
    <property type="match status" value="1"/>
</dbReference>
<dbReference type="Proteomes" id="UP000018362">
    <property type="component" value="Unassembled WGS sequence"/>
</dbReference>
<comment type="similarity">
    <text evidence="1">Belongs to the CbxX/CfxQ family.</text>
</comment>
<dbReference type="Pfam" id="PF00004">
    <property type="entry name" value="AAA"/>
    <property type="match status" value="1"/>
</dbReference>
<comment type="caution">
    <text evidence="6">The sequence shown here is derived from an EMBL/GenBank/DDBJ whole genome shotgun (WGS) entry which is preliminary data.</text>
</comment>
<organism evidence="6 7">
    <name type="scientific">Phocaeicola coprocola CAG:162</name>
    <dbReference type="NCBI Taxonomy" id="1263040"/>
    <lineage>
        <taxon>Bacteria</taxon>
        <taxon>Pseudomonadati</taxon>
        <taxon>Bacteroidota</taxon>
        <taxon>Bacteroidia</taxon>
        <taxon>Bacteroidales</taxon>
        <taxon>Bacteroidaceae</taxon>
        <taxon>Phocaeicola</taxon>
    </lineage>
</organism>
<dbReference type="SUPFAM" id="SSF52540">
    <property type="entry name" value="P-loop containing nucleoside triphosphate hydrolases"/>
    <property type="match status" value="1"/>
</dbReference>